<name>A0A0G4HWT1_9ALVE</name>
<keyword evidence="12" id="KW-0862">Zinc</keyword>
<comment type="cofactor">
    <cofactor evidence="2">
        <name>methylcob(III)alamin</name>
        <dbReference type="ChEBI" id="CHEBI:28115"/>
    </cofactor>
</comment>
<evidence type="ECO:0000313" key="18">
    <source>
        <dbReference type="EMBL" id="CEM48981.1"/>
    </source>
</evidence>
<keyword evidence="11" id="KW-0479">Metal-binding</keyword>
<evidence type="ECO:0000256" key="8">
    <source>
        <dbReference type="ARBA" id="ARBA00022628"/>
    </source>
</evidence>
<evidence type="ECO:0000256" key="1">
    <source>
        <dbReference type="ARBA" id="ARBA00001947"/>
    </source>
</evidence>
<keyword evidence="10" id="KW-0949">S-adenosyl-L-methionine</keyword>
<organism evidence="18">
    <name type="scientific">Chromera velia CCMP2878</name>
    <dbReference type="NCBI Taxonomy" id="1169474"/>
    <lineage>
        <taxon>Eukaryota</taxon>
        <taxon>Sar</taxon>
        <taxon>Alveolata</taxon>
        <taxon>Colpodellida</taxon>
        <taxon>Chromeraceae</taxon>
        <taxon>Chromera</taxon>
    </lineage>
</organism>
<dbReference type="EC" id="2.1.1.13" evidence="5"/>
<keyword evidence="13" id="KW-0486">Methionine biosynthesis</keyword>
<comment type="caution">
    <text evidence="16">Lacks conserved residue(s) required for the propagation of feature annotation.</text>
</comment>
<dbReference type="PANTHER" id="PTHR45833">
    <property type="entry name" value="METHIONINE SYNTHASE"/>
    <property type="match status" value="1"/>
</dbReference>
<evidence type="ECO:0000256" key="13">
    <source>
        <dbReference type="ARBA" id="ARBA00023167"/>
    </source>
</evidence>
<dbReference type="InterPro" id="IPR036589">
    <property type="entry name" value="HCY_dom_sf"/>
</dbReference>
<dbReference type="InterPro" id="IPR003726">
    <property type="entry name" value="HCY_dom"/>
</dbReference>
<dbReference type="GO" id="GO:0046653">
    <property type="term" value="P:tetrahydrofolate metabolic process"/>
    <property type="evidence" value="ECO:0007669"/>
    <property type="project" value="TreeGrafter"/>
</dbReference>
<evidence type="ECO:0000259" key="17">
    <source>
        <dbReference type="PROSITE" id="PS50970"/>
    </source>
</evidence>
<dbReference type="GO" id="GO:0008705">
    <property type="term" value="F:methionine synthase activity"/>
    <property type="evidence" value="ECO:0007669"/>
    <property type="project" value="UniProtKB-EC"/>
</dbReference>
<comment type="similarity">
    <text evidence="4">Belongs to the vitamin-B12 dependent methionine synthase family.</text>
</comment>
<dbReference type="EMBL" id="CDMZ01004201">
    <property type="protein sequence ID" value="CEM48981.1"/>
    <property type="molecule type" value="Genomic_DNA"/>
</dbReference>
<dbReference type="Pfam" id="PF02574">
    <property type="entry name" value="S-methyl_trans"/>
    <property type="match status" value="1"/>
</dbReference>
<dbReference type="InterPro" id="IPR050554">
    <property type="entry name" value="Met_Synthase/Corrinoid"/>
</dbReference>
<dbReference type="GO" id="GO:0050667">
    <property type="term" value="P:homocysteine metabolic process"/>
    <property type="evidence" value="ECO:0007669"/>
    <property type="project" value="TreeGrafter"/>
</dbReference>
<dbReference type="AlphaFoldDB" id="A0A0G4HWT1"/>
<dbReference type="VEuPathDB" id="CryptoDB:Cvel_1462"/>
<evidence type="ECO:0000256" key="6">
    <source>
        <dbReference type="ARBA" id="ARBA00022603"/>
    </source>
</evidence>
<evidence type="ECO:0000256" key="5">
    <source>
        <dbReference type="ARBA" id="ARBA00012032"/>
    </source>
</evidence>
<proteinExistence type="inferred from homology"/>
<dbReference type="PANTHER" id="PTHR45833:SF1">
    <property type="entry name" value="METHIONINE SYNTHASE"/>
    <property type="match status" value="1"/>
</dbReference>
<keyword evidence="7" id="KW-0028">Amino-acid biosynthesis</keyword>
<evidence type="ECO:0000256" key="10">
    <source>
        <dbReference type="ARBA" id="ARBA00022691"/>
    </source>
</evidence>
<protein>
    <recommendedName>
        <fullName evidence="5">methionine synthase</fullName>
        <ecNumber evidence="5">2.1.1.13</ecNumber>
    </recommendedName>
    <alternativeName>
        <fullName evidence="15">5-methyltetrahydrofolate--homocysteine methyltransferase</fullName>
    </alternativeName>
</protein>
<comment type="cofactor">
    <cofactor evidence="1">
        <name>Zn(2+)</name>
        <dbReference type="ChEBI" id="CHEBI:29105"/>
    </cofactor>
</comment>
<evidence type="ECO:0000256" key="4">
    <source>
        <dbReference type="ARBA" id="ARBA00010398"/>
    </source>
</evidence>
<dbReference type="FunFam" id="3.20.20.330:FF:000001">
    <property type="entry name" value="Methionine synthase"/>
    <property type="match status" value="1"/>
</dbReference>
<keyword evidence="9" id="KW-0808">Transferase</keyword>
<gene>
    <name evidence="18" type="ORF">Cvel_1462</name>
</gene>
<keyword evidence="8" id="KW-0846">Cobalamin</keyword>
<evidence type="ECO:0000256" key="16">
    <source>
        <dbReference type="PROSITE-ProRule" id="PRU00333"/>
    </source>
</evidence>
<feature type="domain" description="Hcy-binding" evidence="17">
    <location>
        <begin position="11"/>
        <end position="249"/>
    </location>
</feature>
<evidence type="ECO:0000256" key="7">
    <source>
        <dbReference type="ARBA" id="ARBA00022605"/>
    </source>
</evidence>
<evidence type="ECO:0000256" key="11">
    <source>
        <dbReference type="ARBA" id="ARBA00022723"/>
    </source>
</evidence>
<dbReference type="SUPFAM" id="SSF82282">
    <property type="entry name" value="Homocysteine S-methyltransferase"/>
    <property type="match status" value="1"/>
</dbReference>
<dbReference type="PROSITE" id="PS50970">
    <property type="entry name" value="HCY"/>
    <property type="match status" value="1"/>
</dbReference>
<evidence type="ECO:0000256" key="12">
    <source>
        <dbReference type="ARBA" id="ARBA00022833"/>
    </source>
</evidence>
<keyword evidence="6" id="KW-0489">Methyltransferase</keyword>
<dbReference type="GO" id="GO:0005829">
    <property type="term" value="C:cytosol"/>
    <property type="evidence" value="ECO:0007669"/>
    <property type="project" value="TreeGrafter"/>
</dbReference>
<evidence type="ECO:0000256" key="14">
    <source>
        <dbReference type="ARBA" id="ARBA00023285"/>
    </source>
</evidence>
<comment type="pathway">
    <text evidence="3">Amino-acid biosynthesis; L-methionine biosynthesis via de novo pathway; L-methionine from L-homocysteine (MetH route): step 1/1.</text>
</comment>
<evidence type="ECO:0000256" key="9">
    <source>
        <dbReference type="ARBA" id="ARBA00022679"/>
    </source>
</evidence>
<dbReference type="GO" id="GO:0032259">
    <property type="term" value="P:methylation"/>
    <property type="evidence" value="ECO:0007669"/>
    <property type="project" value="UniProtKB-KW"/>
</dbReference>
<keyword evidence="14" id="KW-0170">Cobalt</keyword>
<sequence length="249" mass="27758">MPHFKDPADTFAYLNKTARERIMMLDGGMGTRIQAEKFVEEDYRGDRFKEFTKKELKGNNDLLSITKPAIIQQIHEEYLDAGSDIIETNTFNSNSVSQAEYALEHMAYELNVESAKLARAACERVTAKDPTRIRFAAGAIGPTSRTLSVSPSVEDCSYRNITWDDLVDSYEEAVKGLVDGGVDALFVETIFDTQNSKAALFAIDRYFTKTGLPRLPLFISGTLVDQSGRTLSGQTVEAFFVSVRHANPF</sequence>
<dbReference type="GO" id="GO:0046872">
    <property type="term" value="F:metal ion binding"/>
    <property type="evidence" value="ECO:0007669"/>
    <property type="project" value="UniProtKB-KW"/>
</dbReference>
<accession>A0A0G4HWT1</accession>
<evidence type="ECO:0000256" key="3">
    <source>
        <dbReference type="ARBA" id="ARBA00005178"/>
    </source>
</evidence>
<evidence type="ECO:0000256" key="15">
    <source>
        <dbReference type="ARBA" id="ARBA00031040"/>
    </source>
</evidence>
<evidence type="ECO:0000256" key="2">
    <source>
        <dbReference type="ARBA" id="ARBA00001956"/>
    </source>
</evidence>
<reference evidence="18" key="1">
    <citation type="submission" date="2014-11" db="EMBL/GenBank/DDBJ databases">
        <authorList>
            <person name="Otto D Thomas"/>
            <person name="Naeem Raeece"/>
        </authorList>
    </citation>
    <scope>NUCLEOTIDE SEQUENCE</scope>
</reference>
<dbReference type="Gene3D" id="3.20.20.330">
    <property type="entry name" value="Homocysteine-binding-like domain"/>
    <property type="match status" value="1"/>
</dbReference>
<dbReference type="GO" id="GO:0031419">
    <property type="term" value="F:cobalamin binding"/>
    <property type="evidence" value="ECO:0007669"/>
    <property type="project" value="UniProtKB-KW"/>
</dbReference>